<dbReference type="EMBL" id="JAHSPG010000014">
    <property type="protein sequence ID" value="MBV4359174.1"/>
    <property type="molecule type" value="Genomic_DNA"/>
</dbReference>
<name>A0A9E2SDV1_9BACT</name>
<protein>
    <submittedName>
        <fullName evidence="3">Uncharacterized protein</fullName>
    </submittedName>
</protein>
<evidence type="ECO:0000313" key="3">
    <source>
        <dbReference type="EMBL" id="MBV4359174.1"/>
    </source>
</evidence>
<keyword evidence="1" id="KW-0812">Transmembrane</keyword>
<evidence type="ECO:0000256" key="1">
    <source>
        <dbReference type="SAM" id="Phobius"/>
    </source>
</evidence>
<reference evidence="3" key="1">
    <citation type="submission" date="2021-06" db="EMBL/GenBank/DDBJ databases">
        <authorList>
            <person name="Huq M.A."/>
        </authorList>
    </citation>
    <scope>NUCLEOTIDE SEQUENCE</scope>
    <source>
        <strain evidence="3">MAH-26</strain>
    </source>
</reference>
<proteinExistence type="predicted"/>
<evidence type="ECO:0000256" key="2">
    <source>
        <dbReference type="SAM" id="SignalP"/>
    </source>
</evidence>
<dbReference type="RefSeq" id="WP_217793112.1">
    <property type="nucleotide sequence ID" value="NZ_JAHSPG010000014.1"/>
</dbReference>
<feature type="transmembrane region" description="Helical" evidence="1">
    <location>
        <begin position="47"/>
        <end position="66"/>
    </location>
</feature>
<organism evidence="3 4">
    <name type="scientific">Pinibacter aurantiacus</name>
    <dbReference type="NCBI Taxonomy" id="2851599"/>
    <lineage>
        <taxon>Bacteria</taxon>
        <taxon>Pseudomonadati</taxon>
        <taxon>Bacteroidota</taxon>
        <taxon>Chitinophagia</taxon>
        <taxon>Chitinophagales</taxon>
        <taxon>Chitinophagaceae</taxon>
        <taxon>Pinibacter</taxon>
    </lineage>
</organism>
<sequence length="73" mass="8107">MKKRIVPVVLVILLSFSLSVAKAQCSICTKTAQQLGEKPAKALNVGILYLGFMPLAILGFIGFQWWKNNRQTN</sequence>
<feature type="signal peptide" evidence="2">
    <location>
        <begin position="1"/>
        <end position="23"/>
    </location>
</feature>
<keyword evidence="2" id="KW-0732">Signal</keyword>
<keyword evidence="1" id="KW-1133">Transmembrane helix</keyword>
<keyword evidence="1" id="KW-0472">Membrane</keyword>
<gene>
    <name evidence="3" type="ORF">KTO63_18545</name>
</gene>
<accession>A0A9E2SDV1</accession>
<keyword evidence="4" id="KW-1185">Reference proteome</keyword>
<comment type="caution">
    <text evidence="3">The sequence shown here is derived from an EMBL/GenBank/DDBJ whole genome shotgun (WGS) entry which is preliminary data.</text>
</comment>
<dbReference type="AlphaFoldDB" id="A0A9E2SDV1"/>
<evidence type="ECO:0000313" key="4">
    <source>
        <dbReference type="Proteomes" id="UP000812270"/>
    </source>
</evidence>
<dbReference type="Proteomes" id="UP000812270">
    <property type="component" value="Unassembled WGS sequence"/>
</dbReference>
<feature type="chain" id="PRO_5039623654" evidence="2">
    <location>
        <begin position="24"/>
        <end position="73"/>
    </location>
</feature>